<dbReference type="SUPFAM" id="SSF52266">
    <property type="entry name" value="SGNH hydrolase"/>
    <property type="match status" value="1"/>
</dbReference>
<reference evidence="2 3" key="1">
    <citation type="submission" date="2014-09" db="EMBL/GenBank/DDBJ databases">
        <title>Cedecea neteri SSMD04 Genome Sequencing.</title>
        <authorList>
            <person name="Tan J.-Y."/>
        </authorList>
    </citation>
    <scope>NUCLEOTIDE SEQUENCE [LARGE SCALE GENOMIC DNA]</scope>
    <source>
        <strain evidence="2 3">SSMD04</strain>
    </source>
</reference>
<protein>
    <submittedName>
        <fullName evidence="2">Uncharacterized protein</fullName>
    </submittedName>
</protein>
<sequence>MQNHFLKQIQHYLKDFENPALVAQVPQSLADYLFSNQALLDDSRITLDLINALGDSLEGKPQNLNQLYLALYLFWLNAMAHSGIDIFYFGELSKLQMLGSRFRASAINNLYYLNAEEQNQQEIDAFDAKIAASTAPFILYDPQGLKLALAVEHPQAIACISYYDLLIDNFIPLSTNAIQHTHLLAQQYAALADPDVKTVIIGNSYSFYGFPEAWLEHSVNISTHSLGLKQAQQLTAHILERYPQVQNFVYCLGFFDLYSDLLKTKDDFNQQIIHAWSQLNSHYLIKGASESASDDIQVFSRLVMPFPAQGQPITGLDDVIFREQICESTRNLTGNLTSLPPARQQQMAQQRGIAHSKSVHHQVTLNENTRRVAEMDVLLAKHGRKVVWLTPPFPAAYVDNLDVRMKYTHRSCFSGLEAAHSRFIDLSESPVFVGEDFRDGDHLNFAGARKMAEVLRELNVVI</sequence>
<evidence type="ECO:0000313" key="3">
    <source>
        <dbReference type="Proteomes" id="UP000029481"/>
    </source>
</evidence>
<gene>
    <name evidence="2" type="ORF">JT31_00820</name>
</gene>
<dbReference type="Proteomes" id="UP000029481">
    <property type="component" value="Chromosome"/>
</dbReference>
<dbReference type="AlphaFoldDB" id="A0A089PT96"/>
<evidence type="ECO:0000313" key="2">
    <source>
        <dbReference type="EMBL" id="AIR03218.1"/>
    </source>
</evidence>
<feature type="transmembrane region" description="Helical" evidence="1">
    <location>
        <begin position="67"/>
        <end position="89"/>
    </location>
</feature>
<keyword evidence="3" id="KW-1185">Reference proteome</keyword>
<evidence type="ECO:0000256" key="1">
    <source>
        <dbReference type="SAM" id="Phobius"/>
    </source>
</evidence>
<keyword evidence="1" id="KW-0472">Membrane</keyword>
<organism evidence="2 3">
    <name type="scientific">Cedecea neteri</name>
    <dbReference type="NCBI Taxonomy" id="158822"/>
    <lineage>
        <taxon>Bacteria</taxon>
        <taxon>Pseudomonadati</taxon>
        <taxon>Pseudomonadota</taxon>
        <taxon>Gammaproteobacteria</taxon>
        <taxon>Enterobacterales</taxon>
        <taxon>Enterobacteriaceae</taxon>
        <taxon>Cedecea</taxon>
    </lineage>
</organism>
<dbReference type="KEGG" id="cnt:JT31_00820"/>
<accession>A0A089PT96</accession>
<dbReference type="EMBL" id="CP009451">
    <property type="protein sequence ID" value="AIR03218.1"/>
    <property type="molecule type" value="Genomic_DNA"/>
</dbReference>
<keyword evidence="1" id="KW-1133">Transmembrane helix</keyword>
<name>A0A089PT96_9ENTR</name>
<dbReference type="OrthoDB" id="6624581at2"/>
<dbReference type="RefSeq" id="WP_038472215.1">
    <property type="nucleotide sequence ID" value="NZ_CP009451.1"/>
</dbReference>
<proteinExistence type="predicted"/>
<keyword evidence="1" id="KW-0812">Transmembrane</keyword>